<gene>
    <name evidence="2" type="ORF">LDJ79_00925</name>
</gene>
<name>A0ABS7YHZ4_9VIBR</name>
<evidence type="ECO:0000313" key="2">
    <source>
        <dbReference type="EMBL" id="MCA2014652.1"/>
    </source>
</evidence>
<proteinExistence type="predicted"/>
<dbReference type="Proteomes" id="UP001199044">
    <property type="component" value="Unassembled WGS sequence"/>
</dbReference>
<keyword evidence="1" id="KW-0472">Membrane</keyword>
<comment type="caution">
    <text evidence="2">The sequence shown here is derived from an EMBL/GenBank/DDBJ whole genome shotgun (WGS) entry which is preliminary data.</text>
</comment>
<sequence length="319" mass="35206">MKNKGFTVVQMVITITMLTIIFASLAKVKINNGYYTFASITEKRVETVVNAMQQAYMANISSGTSSDSTSAYPSDIDSLIDAGFLSSCSEEDEESGDCINNAKLPWIDSDGNDEQMVIAVTSNATDNYPQFTITFDISTIEPYAKRAIVKSRLSQIPSFTYEDGVVTLTFQRPGNTVNDENLVARDGTRSMTNDWDFGDVNLNNVKYLNNVQDISIKGVTDRTVLTGLRKTGSLVITSSAGATVTKPDCPDNYTPEIELALIGLGITDVEYSIKGFATWKVESSDYWTVYFRSTAENESGTKKYFYEGTVKYDTWCGVE</sequence>
<reference evidence="3" key="1">
    <citation type="submission" date="2023-07" db="EMBL/GenBank/DDBJ databases">
        <title>Molecular identification of indigenous halophilic bacteria isolated from red sea cost, biodegradation of synthetic dyes and assessment of degraded metabolite toxicity.</title>
        <authorList>
            <person name="Chaieb K."/>
            <person name="Altayb H.N."/>
        </authorList>
    </citation>
    <scope>NUCLEOTIDE SEQUENCE [LARGE SCALE GENOMIC DNA]</scope>
    <source>
        <strain evidence="3">K20</strain>
    </source>
</reference>
<dbReference type="RefSeq" id="WP_225249273.1">
    <property type="nucleotide sequence ID" value="NZ_JAIWIU010000005.1"/>
</dbReference>
<accession>A0ABS7YHZ4</accession>
<keyword evidence="3" id="KW-1185">Reference proteome</keyword>
<organism evidence="2 3">
    <name type="scientific">Vibrio tritonius</name>
    <dbReference type="NCBI Taxonomy" id="1435069"/>
    <lineage>
        <taxon>Bacteria</taxon>
        <taxon>Pseudomonadati</taxon>
        <taxon>Pseudomonadota</taxon>
        <taxon>Gammaproteobacteria</taxon>
        <taxon>Vibrionales</taxon>
        <taxon>Vibrionaceae</taxon>
        <taxon>Vibrio</taxon>
    </lineage>
</organism>
<dbReference type="EMBL" id="JAIWIU010000005">
    <property type="protein sequence ID" value="MCA2014652.1"/>
    <property type="molecule type" value="Genomic_DNA"/>
</dbReference>
<evidence type="ECO:0000256" key="1">
    <source>
        <dbReference type="SAM" id="Phobius"/>
    </source>
</evidence>
<keyword evidence="1" id="KW-1133">Transmembrane helix</keyword>
<evidence type="ECO:0008006" key="4">
    <source>
        <dbReference type="Google" id="ProtNLM"/>
    </source>
</evidence>
<protein>
    <recommendedName>
        <fullName evidence="4">Type II secretion system protein</fullName>
    </recommendedName>
</protein>
<feature type="transmembrane region" description="Helical" evidence="1">
    <location>
        <begin position="6"/>
        <end position="26"/>
    </location>
</feature>
<evidence type="ECO:0000313" key="3">
    <source>
        <dbReference type="Proteomes" id="UP001199044"/>
    </source>
</evidence>
<keyword evidence="1" id="KW-0812">Transmembrane</keyword>